<dbReference type="OrthoDB" id="337038at2759"/>
<dbReference type="InterPro" id="IPR001283">
    <property type="entry name" value="CRISP-related"/>
</dbReference>
<keyword evidence="2" id="KW-0964">Secreted</keyword>
<evidence type="ECO:0000256" key="2">
    <source>
        <dbReference type="ARBA" id="ARBA00022525"/>
    </source>
</evidence>
<proteinExistence type="predicted"/>
<reference evidence="4 5" key="1">
    <citation type="journal article" date="2007" name="Nature">
        <title>Evolution of genes and genomes on the Drosophila phylogeny.</title>
        <authorList>
            <consortium name="Drosophila 12 Genomes Consortium"/>
            <person name="Clark A.G."/>
            <person name="Eisen M.B."/>
            <person name="Smith D.R."/>
            <person name="Bergman C.M."/>
            <person name="Oliver B."/>
            <person name="Markow T.A."/>
            <person name="Kaufman T.C."/>
            <person name="Kellis M."/>
            <person name="Gelbart W."/>
            <person name="Iyer V.N."/>
            <person name="Pollard D.A."/>
            <person name="Sackton T.B."/>
            <person name="Larracuente A.M."/>
            <person name="Singh N.D."/>
            <person name="Abad J.P."/>
            <person name="Abt D.N."/>
            <person name="Adryan B."/>
            <person name="Aguade M."/>
            <person name="Akashi H."/>
            <person name="Anderson W.W."/>
            <person name="Aquadro C.F."/>
            <person name="Ardell D.H."/>
            <person name="Arguello R."/>
            <person name="Artieri C.G."/>
            <person name="Barbash D.A."/>
            <person name="Barker D."/>
            <person name="Barsanti P."/>
            <person name="Batterham P."/>
            <person name="Batzoglou S."/>
            <person name="Begun D."/>
            <person name="Bhutkar A."/>
            <person name="Blanco E."/>
            <person name="Bosak S.A."/>
            <person name="Bradley R.K."/>
            <person name="Brand A.D."/>
            <person name="Brent M.R."/>
            <person name="Brooks A.N."/>
            <person name="Brown R.H."/>
            <person name="Butlin R.K."/>
            <person name="Caggese C."/>
            <person name="Calvi B.R."/>
            <person name="Bernardo de Carvalho A."/>
            <person name="Caspi A."/>
            <person name="Castrezana S."/>
            <person name="Celniker S.E."/>
            <person name="Chang J.L."/>
            <person name="Chapple C."/>
            <person name="Chatterji S."/>
            <person name="Chinwalla A."/>
            <person name="Civetta A."/>
            <person name="Clifton S.W."/>
            <person name="Comeron J.M."/>
            <person name="Costello J.C."/>
            <person name="Coyne J.A."/>
            <person name="Daub J."/>
            <person name="David R.G."/>
            <person name="Delcher A.L."/>
            <person name="Delehaunty K."/>
            <person name="Do C.B."/>
            <person name="Ebling H."/>
            <person name="Edwards K."/>
            <person name="Eickbush T."/>
            <person name="Evans J.D."/>
            <person name="Filipski A."/>
            <person name="Findeiss S."/>
            <person name="Freyhult E."/>
            <person name="Fulton L."/>
            <person name="Fulton R."/>
            <person name="Garcia A.C."/>
            <person name="Gardiner A."/>
            <person name="Garfield D.A."/>
            <person name="Garvin B.E."/>
            <person name="Gibson G."/>
            <person name="Gilbert D."/>
            <person name="Gnerre S."/>
            <person name="Godfrey J."/>
            <person name="Good R."/>
            <person name="Gotea V."/>
            <person name="Gravely B."/>
            <person name="Greenberg A.J."/>
            <person name="Griffiths-Jones S."/>
            <person name="Gross S."/>
            <person name="Guigo R."/>
            <person name="Gustafson E.A."/>
            <person name="Haerty W."/>
            <person name="Hahn M.W."/>
            <person name="Halligan D.L."/>
            <person name="Halpern A.L."/>
            <person name="Halter G.M."/>
            <person name="Han M.V."/>
            <person name="Heger A."/>
            <person name="Hillier L."/>
            <person name="Hinrichs A.S."/>
            <person name="Holmes I."/>
            <person name="Hoskins R.A."/>
            <person name="Hubisz M.J."/>
            <person name="Hultmark D."/>
            <person name="Huntley M.A."/>
            <person name="Jaffe D.B."/>
            <person name="Jagadeeshan S."/>
            <person name="Jeck W.R."/>
            <person name="Johnson J."/>
            <person name="Jones C.D."/>
            <person name="Jordan W.C."/>
            <person name="Karpen G.H."/>
            <person name="Kataoka E."/>
            <person name="Keightley P.D."/>
            <person name="Kheradpour P."/>
            <person name="Kirkness E.F."/>
            <person name="Koerich L.B."/>
            <person name="Kristiansen K."/>
            <person name="Kudrna D."/>
            <person name="Kulathinal R.J."/>
            <person name="Kumar S."/>
            <person name="Kwok R."/>
            <person name="Lander E."/>
            <person name="Langley C.H."/>
            <person name="Lapoint R."/>
            <person name="Lazzaro B.P."/>
            <person name="Lee S.J."/>
            <person name="Levesque L."/>
            <person name="Li R."/>
            <person name="Lin C.F."/>
            <person name="Lin M.F."/>
            <person name="Lindblad-Toh K."/>
            <person name="Llopart A."/>
            <person name="Long M."/>
            <person name="Low L."/>
            <person name="Lozovsky E."/>
            <person name="Lu J."/>
            <person name="Luo M."/>
            <person name="Machado C.A."/>
            <person name="Makalowski W."/>
            <person name="Marzo M."/>
            <person name="Matsuda M."/>
            <person name="Matzkin L."/>
            <person name="McAllister B."/>
            <person name="McBride C.S."/>
            <person name="McKernan B."/>
            <person name="McKernan K."/>
            <person name="Mendez-Lago M."/>
            <person name="Minx P."/>
            <person name="Mollenhauer M.U."/>
            <person name="Montooth K."/>
            <person name="Mount S.M."/>
            <person name="Mu X."/>
            <person name="Myers E."/>
            <person name="Negre B."/>
            <person name="Newfeld S."/>
            <person name="Nielsen R."/>
            <person name="Noor M.A."/>
            <person name="O'Grady P."/>
            <person name="Pachter L."/>
            <person name="Papaceit M."/>
            <person name="Parisi M.J."/>
            <person name="Parisi M."/>
            <person name="Parts L."/>
            <person name="Pedersen J.S."/>
            <person name="Pesole G."/>
            <person name="Phillippy A.M."/>
            <person name="Ponting C.P."/>
            <person name="Pop M."/>
            <person name="Porcelli D."/>
            <person name="Powell J.R."/>
            <person name="Prohaska S."/>
            <person name="Pruitt K."/>
            <person name="Puig M."/>
            <person name="Quesneville H."/>
            <person name="Ram K.R."/>
            <person name="Rand D."/>
            <person name="Rasmussen M.D."/>
            <person name="Reed L.K."/>
            <person name="Reenan R."/>
            <person name="Reily A."/>
            <person name="Remington K.A."/>
            <person name="Rieger T.T."/>
            <person name="Ritchie M.G."/>
            <person name="Robin C."/>
            <person name="Rogers Y.H."/>
            <person name="Rohde C."/>
            <person name="Rozas J."/>
            <person name="Rubenfield M.J."/>
            <person name="Ruiz A."/>
            <person name="Russo S."/>
            <person name="Salzberg S.L."/>
            <person name="Sanchez-Gracia A."/>
            <person name="Saranga D.J."/>
            <person name="Sato H."/>
            <person name="Schaeffer S.W."/>
            <person name="Schatz M.C."/>
            <person name="Schlenke T."/>
            <person name="Schwartz R."/>
            <person name="Segarra C."/>
            <person name="Singh R.S."/>
            <person name="Sirot L."/>
            <person name="Sirota M."/>
            <person name="Sisneros N.B."/>
            <person name="Smith C.D."/>
            <person name="Smith T.F."/>
            <person name="Spieth J."/>
            <person name="Stage D.E."/>
            <person name="Stark A."/>
            <person name="Stephan W."/>
            <person name="Strausberg R.L."/>
            <person name="Strempel S."/>
            <person name="Sturgill D."/>
            <person name="Sutton G."/>
            <person name="Sutton G.G."/>
            <person name="Tao W."/>
            <person name="Teichmann S."/>
            <person name="Tobari Y.N."/>
            <person name="Tomimura Y."/>
            <person name="Tsolas J.M."/>
            <person name="Valente V.L."/>
            <person name="Venter E."/>
            <person name="Venter J.C."/>
            <person name="Vicario S."/>
            <person name="Vieira F.G."/>
            <person name="Vilella A.J."/>
            <person name="Villasante A."/>
            <person name="Walenz B."/>
            <person name="Wang J."/>
            <person name="Wasserman M."/>
            <person name="Watts T."/>
            <person name="Wilson D."/>
            <person name="Wilson R.K."/>
            <person name="Wing R.A."/>
            <person name="Wolfner M.F."/>
            <person name="Wong A."/>
            <person name="Wong G.K."/>
            <person name="Wu C.I."/>
            <person name="Wu G."/>
            <person name="Yamamoto D."/>
            <person name="Yang H.P."/>
            <person name="Yang S.P."/>
            <person name="Yorke J.A."/>
            <person name="Yoshida K."/>
            <person name="Zdobnov E."/>
            <person name="Zhang P."/>
            <person name="Zhang Y."/>
            <person name="Zimin A.V."/>
            <person name="Baldwin J."/>
            <person name="Abdouelleil A."/>
            <person name="Abdulkadir J."/>
            <person name="Abebe A."/>
            <person name="Abera B."/>
            <person name="Abreu J."/>
            <person name="Acer S.C."/>
            <person name="Aftuck L."/>
            <person name="Alexander A."/>
            <person name="An P."/>
            <person name="Anderson E."/>
            <person name="Anderson S."/>
            <person name="Arachi H."/>
            <person name="Azer M."/>
            <person name="Bachantsang P."/>
            <person name="Barry A."/>
            <person name="Bayul T."/>
            <person name="Berlin A."/>
            <person name="Bessette D."/>
            <person name="Bloom T."/>
            <person name="Blye J."/>
            <person name="Boguslavskiy L."/>
            <person name="Bonnet C."/>
            <person name="Boukhgalter B."/>
            <person name="Bourzgui I."/>
            <person name="Brown A."/>
            <person name="Cahill P."/>
            <person name="Channer S."/>
            <person name="Cheshatsang Y."/>
            <person name="Chuda L."/>
            <person name="Citroen M."/>
            <person name="Collymore A."/>
            <person name="Cooke P."/>
            <person name="Costello M."/>
            <person name="D'Aco K."/>
            <person name="Daza R."/>
            <person name="De Haan G."/>
            <person name="DeGray S."/>
            <person name="DeMaso C."/>
            <person name="Dhargay N."/>
            <person name="Dooley K."/>
            <person name="Dooley E."/>
            <person name="Doricent M."/>
            <person name="Dorje P."/>
            <person name="Dorjee K."/>
            <person name="Dupes A."/>
            <person name="Elong R."/>
            <person name="Falk J."/>
            <person name="Farina A."/>
            <person name="Faro S."/>
            <person name="Ferguson D."/>
            <person name="Fisher S."/>
            <person name="Foley C.D."/>
            <person name="Franke A."/>
            <person name="Friedrich D."/>
            <person name="Gadbois L."/>
            <person name="Gearin G."/>
            <person name="Gearin C.R."/>
            <person name="Giannoukos G."/>
            <person name="Goode T."/>
            <person name="Graham J."/>
            <person name="Grandbois E."/>
            <person name="Grewal S."/>
            <person name="Gyaltsen K."/>
            <person name="Hafez N."/>
            <person name="Hagos B."/>
            <person name="Hall J."/>
            <person name="Henson C."/>
            <person name="Hollinger A."/>
            <person name="Honan T."/>
            <person name="Huard M.D."/>
            <person name="Hughes L."/>
            <person name="Hurhula B."/>
            <person name="Husby M.E."/>
            <person name="Kamat A."/>
            <person name="Kanga B."/>
            <person name="Kashin S."/>
            <person name="Khazanovich D."/>
            <person name="Kisner P."/>
            <person name="Lance K."/>
            <person name="Lara M."/>
            <person name="Lee W."/>
            <person name="Lennon N."/>
            <person name="Letendre F."/>
            <person name="LeVine R."/>
            <person name="Lipovsky A."/>
            <person name="Liu X."/>
            <person name="Liu J."/>
            <person name="Liu S."/>
            <person name="Lokyitsang T."/>
            <person name="Lokyitsang Y."/>
            <person name="Lubonja R."/>
            <person name="Lui A."/>
            <person name="MacDonald P."/>
            <person name="Magnisalis V."/>
            <person name="Maru K."/>
            <person name="Matthews C."/>
            <person name="McCusker W."/>
            <person name="McDonough S."/>
            <person name="Mehta T."/>
            <person name="Meldrim J."/>
            <person name="Meneus L."/>
            <person name="Mihai O."/>
            <person name="Mihalev A."/>
            <person name="Mihova T."/>
            <person name="Mittelman R."/>
            <person name="Mlenga V."/>
            <person name="Montmayeur A."/>
            <person name="Mulrain L."/>
            <person name="Navidi A."/>
            <person name="Naylor J."/>
            <person name="Negash T."/>
            <person name="Nguyen T."/>
            <person name="Nguyen N."/>
            <person name="Nicol R."/>
            <person name="Norbu C."/>
            <person name="Norbu N."/>
            <person name="Novod N."/>
            <person name="O'Neill B."/>
            <person name="Osman S."/>
            <person name="Markiewicz E."/>
            <person name="Oyono O.L."/>
            <person name="Patti C."/>
            <person name="Phunkhang P."/>
            <person name="Pierre F."/>
            <person name="Priest M."/>
            <person name="Raghuraman S."/>
            <person name="Rege F."/>
            <person name="Reyes R."/>
            <person name="Rise C."/>
            <person name="Rogov P."/>
            <person name="Ross K."/>
            <person name="Ryan E."/>
            <person name="Settipalli S."/>
            <person name="Shea T."/>
            <person name="Sherpa N."/>
            <person name="Shi L."/>
            <person name="Shih D."/>
            <person name="Sparrow T."/>
            <person name="Spaulding J."/>
            <person name="Stalker J."/>
            <person name="Stange-Thomann N."/>
            <person name="Stavropoulos S."/>
            <person name="Stone C."/>
            <person name="Strader C."/>
            <person name="Tesfaye S."/>
            <person name="Thomson T."/>
            <person name="Thoulutsang Y."/>
            <person name="Thoulutsang D."/>
            <person name="Topham K."/>
            <person name="Topping I."/>
            <person name="Tsamla T."/>
            <person name="Vassiliev H."/>
            <person name="Vo A."/>
            <person name="Wangchuk T."/>
            <person name="Wangdi T."/>
            <person name="Weiand M."/>
            <person name="Wilkinson J."/>
            <person name="Wilson A."/>
            <person name="Yadav S."/>
            <person name="Young G."/>
            <person name="Yu Q."/>
            <person name="Zembek L."/>
            <person name="Zhong D."/>
            <person name="Zimmer A."/>
            <person name="Zwirko Z."/>
            <person name="Jaffe D.B."/>
            <person name="Alvarez P."/>
            <person name="Brockman W."/>
            <person name="Butler J."/>
            <person name="Chin C."/>
            <person name="Gnerre S."/>
            <person name="Grabherr M."/>
            <person name="Kleber M."/>
            <person name="Mauceli E."/>
            <person name="MacCallum I."/>
        </authorList>
    </citation>
    <scope>NUCLEOTIDE SEQUENCE [LARGE SCALE GENOMIC DNA]</scope>
    <source>
        <strain evidence="5">Tucson 14030-0811.24</strain>
    </source>
</reference>
<dbReference type="GO" id="GO:0005576">
    <property type="term" value="C:extracellular region"/>
    <property type="evidence" value="ECO:0007669"/>
    <property type="project" value="UniProtKB-SubCell"/>
</dbReference>
<dbReference type="KEGG" id="dwi:26528751"/>
<dbReference type="AlphaFoldDB" id="A0A0Q9X0B9"/>
<dbReference type="Gene3D" id="3.40.33.10">
    <property type="entry name" value="CAP"/>
    <property type="match status" value="1"/>
</dbReference>
<accession>A0A0Q9X0B9</accession>
<dbReference type="Pfam" id="PF00188">
    <property type="entry name" value="CAP"/>
    <property type="match status" value="1"/>
</dbReference>
<dbReference type="EMBL" id="CH964232">
    <property type="protein sequence ID" value="KRF99305.1"/>
    <property type="molecule type" value="Genomic_DNA"/>
</dbReference>
<evidence type="ECO:0000313" key="5">
    <source>
        <dbReference type="Proteomes" id="UP000007798"/>
    </source>
</evidence>
<dbReference type="InParanoid" id="A0A0Q9X0B9"/>
<dbReference type="STRING" id="7260.A0A0Q9X0B9"/>
<dbReference type="InterPro" id="IPR035940">
    <property type="entry name" value="CAP_sf"/>
</dbReference>
<evidence type="ECO:0000259" key="3">
    <source>
        <dbReference type="SMART" id="SM00198"/>
    </source>
</evidence>
<name>A0A0Q9X0B9_DROWI</name>
<keyword evidence="5" id="KW-1185">Reference proteome</keyword>
<comment type="subcellular location">
    <subcellularLocation>
        <location evidence="1">Secreted</location>
    </subcellularLocation>
</comment>
<dbReference type="Proteomes" id="UP000007798">
    <property type="component" value="Unassembled WGS sequence"/>
</dbReference>
<sequence>MIPGVFASVEEDILNEHNRLRRLHRSPDLQLVPYVPDQVHSAANNITEEDKEPPYVRDFPLSVCKTLGDPVKCVQQWYDGVKDYDFDNPGFSDETKYFTALIWKASNHVAVLTKTNQISKNKYVFAFYHPLGNIDGKFKENVPRLNG</sequence>
<organism evidence="4 5">
    <name type="scientific">Drosophila willistoni</name>
    <name type="common">Fruit fly</name>
    <dbReference type="NCBI Taxonomy" id="7260"/>
    <lineage>
        <taxon>Eukaryota</taxon>
        <taxon>Metazoa</taxon>
        <taxon>Ecdysozoa</taxon>
        <taxon>Arthropoda</taxon>
        <taxon>Hexapoda</taxon>
        <taxon>Insecta</taxon>
        <taxon>Pterygota</taxon>
        <taxon>Neoptera</taxon>
        <taxon>Endopterygota</taxon>
        <taxon>Diptera</taxon>
        <taxon>Brachycera</taxon>
        <taxon>Muscomorpha</taxon>
        <taxon>Ephydroidea</taxon>
        <taxon>Drosophilidae</taxon>
        <taxon>Drosophila</taxon>
        <taxon>Sophophora</taxon>
    </lineage>
</organism>
<evidence type="ECO:0000256" key="1">
    <source>
        <dbReference type="ARBA" id="ARBA00004613"/>
    </source>
</evidence>
<evidence type="ECO:0000313" key="4">
    <source>
        <dbReference type="EMBL" id="KRF99305.1"/>
    </source>
</evidence>
<dbReference type="SUPFAM" id="SSF55797">
    <property type="entry name" value="PR-1-like"/>
    <property type="match status" value="1"/>
</dbReference>
<gene>
    <name evidence="4" type="primary">Dwil\GK26749</name>
    <name evidence="4" type="ORF">Dwil_GK26749</name>
</gene>
<feature type="domain" description="SCP" evidence="3">
    <location>
        <begin position="8"/>
        <end position="136"/>
    </location>
</feature>
<dbReference type="InterPro" id="IPR014044">
    <property type="entry name" value="CAP_dom"/>
</dbReference>
<protein>
    <recommendedName>
        <fullName evidence="3">SCP domain-containing protein</fullName>
    </recommendedName>
</protein>
<dbReference type="SMART" id="SM00198">
    <property type="entry name" value="SCP"/>
    <property type="match status" value="1"/>
</dbReference>
<dbReference type="PANTHER" id="PTHR10334">
    <property type="entry name" value="CYSTEINE-RICH SECRETORY PROTEIN-RELATED"/>
    <property type="match status" value="1"/>
</dbReference>